<sequence length="43" mass="5033">MLLSRLDGVAPVWYIVLGAMSSKAILNQRFVVFKHYFVVFRFL</sequence>
<protein>
    <submittedName>
        <fullName evidence="2">Uncharacterized protein</fullName>
    </submittedName>
</protein>
<accession>A0A8S5T6Q1</accession>
<dbReference type="EMBL" id="BK032752">
    <property type="protein sequence ID" value="DAF58442.1"/>
    <property type="molecule type" value="Genomic_DNA"/>
</dbReference>
<evidence type="ECO:0000256" key="1">
    <source>
        <dbReference type="SAM" id="Phobius"/>
    </source>
</evidence>
<proteinExistence type="predicted"/>
<feature type="transmembrane region" description="Helical" evidence="1">
    <location>
        <begin position="12"/>
        <end position="32"/>
    </location>
</feature>
<keyword evidence="1" id="KW-0472">Membrane</keyword>
<evidence type="ECO:0000313" key="2">
    <source>
        <dbReference type="EMBL" id="DAF58442.1"/>
    </source>
</evidence>
<organism evidence="2">
    <name type="scientific">Siphoviridae sp. ctL7J9</name>
    <dbReference type="NCBI Taxonomy" id="2827845"/>
    <lineage>
        <taxon>Viruses</taxon>
        <taxon>Duplodnaviria</taxon>
        <taxon>Heunggongvirae</taxon>
        <taxon>Uroviricota</taxon>
        <taxon>Caudoviricetes</taxon>
    </lineage>
</organism>
<reference evidence="2" key="1">
    <citation type="journal article" date="2021" name="Proc. Natl. Acad. Sci. U.S.A.">
        <title>A Catalog of Tens of Thousands of Viruses from Human Metagenomes Reveals Hidden Associations with Chronic Diseases.</title>
        <authorList>
            <person name="Tisza M.J."/>
            <person name="Buck C.B."/>
        </authorList>
    </citation>
    <scope>NUCLEOTIDE SEQUENCE</scope>
    <source>
        <strain evidence="2">CtL7J9</strain>
    </source>
</reference>
<keyword evidence="1" id="KW-0812">Transmembrane</keyword>
<name>A0A8S5T6Q1_9CAUD</name>
<keyword evidence="1" id="KW-1133">Transmembrane helix</keyword>